<evidence type="ECO:0000256" key="1">
    <source>
        <dbReference type="SAM" id="SignalP"/>
    </source>
</evidence>
<organism evidence="2 3">
    <name type="scientific">Adhaeribacter terrigena</name>
    <dbReference type="NCBI Taxonomy" id="2793070"/>
    <lineage>
        <taxon>Bacteria</taxon>
        <taxon>Pseudomonadati</taxon>
        <taxon>Bacteroidota</taxon>
        <taxon>Cytophagia</taxon>
        <taxon>Cytophagales</taxon>
        <taxon>Hymenobacteraceae</taxon>
        <taxon>Adhaeribacter</taxon>
    </lineage>
</organism>
<keyword evidence="1" id="KW-0732">Signal</keyword>
<dbReference type="InterPro" id="IPR011467">
    <property type="entry name" value="DUF1573"/>
</dbReference>
<comment type="caution">
    <text evidence="2">The sequence shown here is derived from an EMBL/GenBank/DDBJ whole genome shotgun (WGS) entry which is preliminary data.</text>
</comment>
<accession>A0ABS1C3F4</accession>
<dbReference type="PANTHER" id="PTHR37833:SF1">
    <property type="entry name" value="SIGNAL PEPTIDE PROTEIN"/>
    <property type="match status" value="1"/>
</dbReference>
<dbReference type="InterPro" id="IPR013783">
    <property type="entry name" value="Ig-like_fold"/>
</dbReference>
<name>A0ABS1C3F4_9BACT</name>
<keyword evidence="3" id="KW-1185">Reference proteome</keyword>
<dbReference type="Proteomes" id="UP000644147">
    <property type="component" value="Unassembled WGS sequence"/>
</dbReference>
<sequence>MKKIFTILPALAFMLASVNAFAQGVLKFESETHDFAKITEGVVATHEFKFKNTGNQPVIISNVQASCGCTTPAWSKDPVLPGKTGFIKAAYNSNGRPGAFNKTITVTSNGSEPTKVLTIKGDVITRAEAAKNYTPEQKAKSPKLVVTNNTHDFGKVETYRQATAKIKVKNTGKTDLVISDVKTNCNCVALQHIPEPIKPNKEATLELSYNPNLLGNRTEVVEIYSNDIVSEPAKVNLKAQVVKSLAPTSVVKEGTNSVPFK</sequence>
<dbReference type="PANTHER" id="PTHR37833">
    <property type="entry name" value="LIPOPROTEIN-RELATED"/>
    <property type="match status" value="1"/>
</dbReference>
<dbReference type="Pfam" id="PF07610">
    <property type="entry name" value="DUF1573"/>
    <property type="match status" value="2"/>
</dbReference>
<evidence type="ECO:0000313" key="3">
    <source>
        <dbReference type="Proteomes" id="UP000644147"/>
    </source>
</evidence>
<dbReference type="NCBIfam" id="NF012200">
    <property type="entry name" value="choice_anch_D"/>
    <property type="match status" value="1"/>
</dbReference>
<proteinExistence type="predicted"/>
<dbReference type="Gene3D" id="2.60.40.10">
    <property type="entry name" value="Immunoglobulins"/>
    <property type="match status" value="2"/>
</dbReference>
<dbReference type="EMBL" id="JAEHFX010000006">
    <property type="protein sequence ID" value="MBK0403853.1"/>
    <property type="molecule type" value="Genomic_DNA"/>
</dbReference>
<gene>
    <name evidence="2" type="ORF">I5M27_12710</name>
</gene>
<dbReference type="RefSeq" id="WP_200506608.1">
    <property type="nucleotide sequence ID" value="NZ_JAEHFX010000006.1"/>
</dbReference>
<feature type="chain" id="PRO_5045952057" evidence="1">
    <location>
        <begin position="23"/>
        <end position="261"/>
    </location>
</feature>
<reference evidence="2 3" key="1">
    <citation type="submission" date="2020-12" db="EMBL/GenBank/DDBJ databases">
        <title>Bacterial novel species Adhaeribacter sp. BT258 isolated from soil.</title>
        <authorList>
            <person name="Jung H.-Y."/>
        </authorList>
    </citation>
    <scope>NUCLEOTIDE SEQUENCE [LARGE SCALE GENOMIC DNA]</scope>
    <source>
        <strain evidence="2 3">BT258</strain>
    </source>
</reference>
<evidence type="ECO:0000313" key="2">
    <source>
        <dbReference type="EMBL" id="MBK0403853.1"/>
    </source>
</evidence>
<feature type="signal peptide" evidence="1">
    <location>
        <begin position="1"/>
        <end position="22"/>
    </location>
</feature>
<protein>
    <submittedName>
        <fullName evidence="2">DUF1573 domain-containing protein</fullName>
    </submittedName>
</protein>